<dbReference type="Proteomes" id="UP001295444">
    <property type="component" value="Chromosome 05"/>
</dbReference>
<feature type="non-terminal residue" evidence="2">
    <location>
        <position position="1"/>
    </location>
</feature>
<evidence type="ECO:0000256" key="1">
    <source>
        <dbReference type="SAM" id="MobiDB-lite"/>
    </source>
</evidence>
<keyword evidence="3" id="KW-1185">Reference proteome</keyword>
<gene>
    <name evidence="2" type="ORF">PECUL_23A045546</name>
</gene>
<name>A0AAD1SBD9_PELCU</name>
<sequence>EAMSCSEPEPGKNTTTLACDSGMSPSSLAEQQNAPQLRERPIWAPCRQKFGSRLHRHKHPDRGLHRVITPSMTHPTGTYRACIRSC</sequence>
<accession>A0AAD1SBD9</accession>
<dbReference type="AlphaFoldDB" id="A0AAD1SBD9"/>
<reference evidence="2" key="1">
    <citation type="submission" date="2022-03" db="EMBL/GenBank/DDBJ databases">
        <authorList>
            <person name="Alioto T."/>
            <person name="Alioto T."/>
            <person name="Gomez Garrido J."/>
        </authorList>
    </citation>
    <scope>NUCLEOTIDE SEQUENCE</scope>
</reference>
<protein>
    <submittedName>
        <fullName evidence="2">Uncharacterized protein</fullName>
    </submittedName>
</protein>
<feature type="region of interest" description="Disordered" evidence="1">
    <location>
        <begin position="52"/>
        <end position="72"/>
    </location>
</feature>
<proteinExistence type="predicted"/>
<dbReference type="EMBL" id="OW240916">
    <property type="protein sequence ID" value="CAH2293796.1"/>
    <property type="molecule type" value="Genomic_DNA"/>
</dbReference>
<feature type="compositionally biased region" description="Polar residues" evidence="1">
    <location>
        <begin position="12"/>
        <end position="35"/>
    </location>
</feature>
<feature type="region of interest" description="Disordered" evidence="1">
    <location>
        <begin position="1"/>
        <end position="39"/>
    </location>
</feature>
<evidence type="ECO:0000313" key="2">
    <source>
        <dbReference type="EMBL" id="CAH2293796.1"/>
    </source>
</evidence>
<organism evidence="2 3">
    <name type="scientific">Pelobates cultripes</name>
    <name type="common">Western spadefoot toad</name>
    <dbReference type="NCBI Taxonomy" id="61616"/>
    <lineage>
        <taxon>Eukaryota</taxon>
        <taxon>Metazoa</taxon>
        <taxon>Chordata</taxon>
        <taxon>Craniata</taxon>
        <taxon>Vertebrata</taxon>
        <taxon>Euteleostomi</taxon>
        <taxon>Amphibia</taxon>
        <taxon>Batrachia</taxon>
        <taxon>Anura</taxon>
        <taxon>Pelobatoidea</taxon>
        <taxon>Pelobatidae</taxon>
        <taxon>Pelobates</taxon>
    </lineage>
</organism>
<evidence type="ECO:0000313" key="3">
    <source>
        <dbReference type="Proteomes" id="UP001295444"/>
    </source>
</evidence>